<keyword evidence="1" id="KW-0812">Transmembrane</keyword>
<protein>
    <submittedName>
        <fullName evidence="2">Putative membrane protein</fullName>
    </submittedName>
</protein>
<feature type="transmembrane region" description="Helical" evidence="1">
    <location>
        <begin position="97"/>
        <end position="118"/>
    </location>
</feature>
<dbReference type="PANTHER" id="PTHR40700:SF1">
    <property type="entry name" value="DUF63 DOMAIN-CONTAINING PROTEIN"/>
    <property type="match status" value="1"/>
</dbReference>
<gene>
    <name evidence="2" type="ORF">HSEST_2491</name>
</gene>
<proteinExistence type="predicted"/>
<dbReference type="Proteomes" id="UP000663292">
    <property type="component" value="Chromosome"/>
</dbReference>
<feature type="transmembrane region" description="Helical" evidence="1">
    <location>
        <begin position="191"/>
        <end position="213"/>
    </location>
</feature>
<sequence length="304" mass="31558">MYRIDTLSVVADGPMHMPLLPSGLVVPPLAYLLGLLVGTVTVTAFLLALGPRVQQRHVLALVPWMVVGASAHALYQIDPAAGVYPDVVEPLFGAPAVYVTTFVATGGVWAVLSFLSNVNPSENTVARDLGAIGTIALLGLGVFASQQDAFVAARPLWSAIGIVITVPVTVGVYFGMAYLTTEVVARARLVGGLVIFAHALDGITTAIGIDVIGTTERSPLPRAIMDLAGSLPIAETVGVGWLFVVVKLAIAIAIVYAFAEYLEDEPVRGNLVFALIIALGLGPAVNNLVLFALRESAVAAVVAG</sequence>
<dbReference type="EMBL" id="CP064791">
    <property type="protein sequence ID" value="QSG16001.1"/>
    <property type="molecule type" value="Genomic_DNA"/>
</dbReference>
<evidence type="ECO:0000256" key="1">
    <source>
        <dbReference type="SAM" id="Phobius"/>
    </source>
</evidence>
<keyword evidence="1" id="KW-0472">Membrane</keyword>
<keyword evidence="1" id="KW-1133">Transmembrane helix</keyword>
<accession>A0A897NUS8</accession>
<feature type="transmembrane region" description="Helical" evidence="1">
    <location>
        <begin position="271"/>
        <end position="293"/>
    </location>
</feature>
<evidence type="ECO:0000313" key="3">
    <source>
        <dbReference type="Proteomes" id="UP000663292"/>
    </source>
</evidence>
<dbReference type="AlphaFoldDB" id="A0A897NUS8"/>
<keyword evidence="3" id="KW-1185">Reference proteome</keyword>
<evidence type="ECO:0000313" key="2">
    <source>
        <dbReference type="EMBL" id="QSG16001.1"/>
    </source>
</evidence>
<name>A0A897NUS8_9EURY</name>
<organism evidence="2 3">
    <name type="scientific">Halapricum desulfuricans</name>
    <dbReference type="NCBI Taxonomy" id="2841257"/>
    <lineage>
        <taxon>Archaea</taxon>
        <taxon>Methanobacteriati</taxon>
        <taxon>Methanobacteriota</taxon>
        <taxon>Stenosarchaea group</taxon>
        <taxon>Halobacteria</taxon>
        <taxon>Halobacteriales</taxon>
        <taxon>Haloarculaceae</taxon>
        <taxon>Halapricum</taxon>
    </lineage>
</organism>
<feature type="transmembrane region" description="Helical" evidence="1">
    <location>
        <begin position="125"/>
        <end position="144"/>
    </location>
</feature>
<dbReference type="PANTHER" id="PTHR40700">
    <property type="entry name" value="HYPOTHETICAL MEMBRANE PROTEIN, CONSERVED, DUF63 FAMILY"/>
    <property type="match status" value="1"/>
</dbReference>
<dbReference type="Pfam" id="PF01889">
    <property type="entry name" value="DUF63"/>
    <property type="match status" value="1"/>
</dbReference>
<feature type="transmembrane region" description="Helical" evidence="1">
    <location>
        <begin position="58"/>
        <end position="77"/>
    </location>
</feature>
<reference evidence="2 3" key="1">
    <citation type="submission" date="2020-11" db="EMBL/GenBank/DDBJ databases">
        <title>Carbohydrate-dependent, anaerobic sulfur respiration: A novel catabolism in halophilic archaea.</title>
        <authorList>
            <person name="Sorokin D.Y."/>
            <person name="Messina E."/>
            <person name="Smedile F."/>
            <person name="La Cono V."/>
            <person name="Hallsworth J.E."/>
            <person name="Yakimov M.M."/>
        </authorList>
    </citation>
    <scope>NUCLEOTIDE SEQUENCE [LARGE SCALE GENOMIC DNA]</scope>
    <source>
        <strain evidence="2 3">HSR-Est</strain>
    </source>
</reference>
<feature type="transmembrane region" description="Helical" evidence="1">
    <location>
        <begin position="233"/>
        <end position="259"/>
    </location>
</feature>
<dbReference type="InterPro" id="IPR002749">
    <property type="entry name" value="DUF63"/>
</dbReference>
<feature type="transmembrane region" description="Helical" evidence="1">
    <location>
        <begin position="156"/>
        <end position="179"/>
    </location>
</feature>
<feature type="transmembrane region" description="Helical" evidence="1">
    <location>
        <begin position="29"/>
        <end position="49"/>
    </location>
</feature>